<evidence type="ECO:0000313" key="13">
    <source>
        <dbReference type="Proteomes" id="UP000696573"/>
    </source>
</evidence>
<dbReference type="Pfam" id="PF06280">
    <property type="entry name" value="fn3_5"/>
    <property type="match status" value="1"/>
</dbReference>
<feature type="chain" id="PRO_5040498638" description="Minor extracellular protease vpr" evidence="9">
    <location>
        <begin position="22"/>
        <end position="897"/>
    </location>
</feature>
<organism evidence="12 13">
    <name type="scientific">Clonostachys rhizophaga</name>
    <dbReference type="NCBI Taxonomy" id="160324"/>
    <lineage>
        <taxon>Eukaryota</taxon>
        <taxon>Fungi</taxon>
        <taxon>Dikarya</taxon>
        <taxon>Ascomycota</taxon>
        <taxon>Pezizomycotina</taxon>
        <taxon>Sordariomycetes</taxon>
        <taxon>Hypocreomycetidae</taxon>
        <taxon>Hypocreales</taxon>
        <taxon>Bionectriaceae</taxon>
        <taxon>Clonostachys</taxon>
    </lineage>
</organism>
<evidence type="ECO:0000256" key="4">
    <source>
        <dbReference type="ARBA" id="ARBA00022801"/>
    </source>
</evidence>
<dbReference type="InterPro" id="IPR023828">
    <property type="entry name" value="Peptidase_S8_Ser-AS"/>
</dbReference>
<dbReference type="InterPro" id="IPR022398">
    <property type="entry name" value="Peptidase_S8_His-AS"/>
</dbReference>
<dbReference type="CDD" id="cd07489">
    <property type="entry name" value="Peptidases_S8_5"/>
    <property type="match status" value="1"/>
</dbReference>
<evidence type="ECO:0000256" key="6">
    <source>
        <dbReference type="PIRSR" id="PIRSR615500-1"/>
    </source>
</evidence>
<dbReference type="AlphaFoldDB" id="A0A9N9VCL9"/>
<evidence type="ECO:0000256" key="3">
    <source>
        <dbReference type="ARBA" id="ARBA00022729"/>
    </source>
</evidence>
<dbReference type="EMBL" id="CABFNQ020000648">
    <property type="protein sequence ID" value="CAH0021027.1"/>
    <property type="molecule type" value="Genomic_DNA"/>
</dbReference>
<reference evidence="12" key="1">
    <citation type="submission" date="2021-10" db="EMBL/GenBank/DDBJ databases">
        <authorList>
            <person name="Piombo E."/>
        </authorList>
    </citation>
    <scope>NUCLEOTIDE SEQUENCE</scope>
</reference>
<feature type="domain" description="Peptidase S8/S53" evidence="10">
    <location>
        <begin position="141"/>
        <end position="527"/>
    </location>
</feature>
<keyword evidence="4 7" id="KW-0378">Hydrolase</keyword>
<evidence type="ECO:0000256" key="1">
    <source>
        <dbReference type="ARBA" id="ARBA00011073"/>
    </source>
</evidence>
<keyword evidence="13" id="KW-1185">Reference proteome</keyword>
<dbReference type="PANTHER" id="PTHR43806:SF66">
    <property type="entry name" value="SERIN ENDOPEPTIDASE"/>
    <property type="match status" value="1"/>
</dbReference>
<name>A0A9N9VCL9_9HYPO</name>
<dbReference type="PROSITE" id="PS00137">
    <property type="entry name" value="SUBTILASE_HIS"/>
    <property type="match status" value="1"/>
</dbReference>
<dbReference type="InterPro" id="IPR034187">
    <property type="entry name" value="Peptidases_S8_5"/>
</dbReference>
<dbReference type="PANTHER" id="PTHR43806">
    <property type="entry name" value="PEPTIDASE S8"/>
    <property type="match status" value="1"/>
</dbReference>
<dbReference type="PRINTS" id="PR00723">
    <property type="entry name" value="SUBTILISIN"/>
</dbReference>
<dbReference type="PROSITE" id="PS00138">
    <property type="entry name" value="SUBTILASE_SER"/>
    <property type="match status" value="1"/>
</dbReference>
<dbReference type="InterPro" id="IPR050131">
    <property type="entry name" value="Peptidase_S8_subtilisin-like"/>
</dbReference>
<dbReference type="Gene3D" id="3.40.50.200">
    <property type="entry name" value="Peptidase S8/S53 domain"/>
    <property type="match status" value="1"/>
</dbReference>
<protein>
    <recommendedName>
        <fullName evidence="14">Minor extracellular protease vpr</fullName>
    </recommendedName>
</protein>
<evidence type="ECO:0000313" key="12">
    <source>
        <dbReference type="EMBL" id="CAH0021027.1"/>
    </source>
</evidence>
<dbReference type="Gene3D" id="3.50.30.30">
    <property type="match status" value="1"/>
</dbReference>
<dbReference type="InterPro" id="IPR023827">
    <property type="entry name" value="Peptidase_S8_Asp-AS"/>
</dbReference>
<evidence type="ECO:0000256" key="7">
    <source>
        <dbReference type="PROSITE-ProRule" id="PRU01240"/>
    </source>
</evidence>
<dbReference type="Gene3D" id="2.60.40.10">
    <property type="entry name" value="Immunoglobulins"/>
    <property type="match status" value="1"/>
</dbReference>
<feature type="signal peptide" evidence="9">
    <location>
        <begin position="1"/>
        <end position="21"/>
    </location>
</feature>
<comment type="caution">
    <text evidence="12">The sequence shown here is derived from an EMBL/GenBank/DDBJ whole genome shotgun (WGS) entry which is preliminary data.</text>
</comment>
<evidence type="ECO:0000256" key="9">
    <source>
        <dbReference type="SAM" id="SignalP"/>
    </source>
</evidence>
<keyword evidence="2 7" id="KW-0645">Protease</keyword>
<dbReference type="Proteomes" id="UP000696573">
    <property type="component" value="Unassembled WGS sequence"/>
</dbReference>
<accession>A0A9N9VCL9</accession>
<dbReference type="GO" id="GO:0016020">
    <property type="term" value="C:membrane"/>
    <property type="evidence" value="ECO:0007669"/>
    <property type="project" value="InterPro"/>
</dbReference>
<dbReference type="InterPro" id="IPR036852">
    <property type="entry name" value="Peptidase_S8/S53_dom_sf"/>
</dbReference>
<dbReference type="OrthoDB" id="10256524at2759"/>
<dbReference type="Pfam" id="PF00082">
    <property type="entry name" value="Peptidase_S8"/>
    <property type="match status" value="1"/>
</dbReference>
<dbReference type="GO" id="GO:0004252">
    <property type="term" value="F:serine-type endopeptidase activity"/>
    <property type="evidence" value="ECO:0007669"/>
    <property type="project" value="UniProtKB-UniRule"/>
</dbReference>
<dbReference type="GO" id="GO:0006508">
    <property type="term" value="P:proteolysis"/>
    <property type="evidence" value="ECO:0007669"/>
    <property type="project" value="UniProtKB-KW"/>
</dbReference>
<evidence type="ECO:0000259" key="11">
    <source>
        <dbReference type="Pfam" id="PF06280"/>
    </source>
</evidence>
<dbReference type="InterPro" id="IPR015500">
    <property type="entry name" value="Peptidase_S8_subtilisin-rel"/>
</dbReference>
<evidence type="ECO:0000256" key="8">
    <source>
        <dbReference type="RuleBase" id="RU003355"/>
    </source>
</evidence>
<feature type="domain" description="C5a peptidase/Subtilisin-like protease SBT2-like Fn3-like" evidence="11">
    <location>
        <begin position="591"/>
        <end position="711"/>
    </location>
</feature>
<feature type="active site" description="Charge relay system" evidence="6 7">
    <location>
        <position position="200"/>
    </location>
</feature>
<feature type="active site" description="Charge relay system" evidence="6 7">
    <location>
        <position position="508"/>
    </location>
</feature>
<dbReference type="InterPro" id="IPR000209">
    <property type="entry name" value="Peptidase_S8/S53_dom"/>
</dbReference>
<dbReference type="PROSITE" id="PS51892">
    <property type="entry name" value="SUBTILASE"/>
    <property type="match status" value="1"/>
</dbReference>
<dbReference type="InterPro" id="IPR013783">
    <property type="entry name" value="Ig-like_fold"/>
</dbReference>
<proteinExistence type="inferred from homology"/>
<dbReference type="InterPro" id="IPR010435">
    <property type="entry name" value="C5a/SBT2-like_Fn3"/>
</dbReference>
<keyword evidence="3 9" id="KW-0732">Signal</keyword>
<feature type="active site" description="Charge relay system" evidence="6 7">
    <location>
        <position position="150"/>
    </location>
</feature>
<evidence type="ECO:0000259" key="10">
    <source>
        <dbReference type="Pfam" id="PF00082"/>
    </source>
</evidence>
<evidence type="ECO:0008006" key="14">
    <source>
        <dbReference type="Google" id="ProtNLM"/>
    </source>
</evidence>
<dbReference type="PROSITE" id="PS00136">
    <property type="entry name" value="SUBTILASE_ASP"/>
    <property type="match status" value="1"/>
</dbReference>
<dbReference type="CDD" id="cd02124">
    <property type="entry name" value="PA_PoS1_like"/>
    <property type="match status" value="1"/>
</dbReference>
<evidence type="ECO:0000256" key="5">
    <source>
        <dbReference type="ARBA" id="ARBA00022825"/>
    </source>
</evidence>
<sequence length="897" mass="97564">MYLSALRSIGFLIPFLVLTVAENNQQQNDTENPFPARVARSFIIEYAPGSRERQSLASQDGISVVKVFDSSVFQGALVETDILTQDDLSRAPDVLDVWPNELIQLLPTFEQQETVADDAPIQHDNHNATGVSKLHAQGIFGKDVKVGIVDTGVWYDHPALGGGYGAGFKVSGGHDFVGDGRWPQTGAKVPDDDPKDQQGHGTHVAGIIAGRNDYWVGVAPEASLYAYKVFTSLGSTDTATLIEAFLAAFEDGMDIITASIGGANGYSDNIWAKVASRLVDEGVVVTISAGNSGEYGPFYGSSGSSGNNVLAVASVETERYPASAFGIRINGTVETLGYIPALNYFPPEIVDWPVVSLSLDTEAEAEACQSYPEGTQNLTGVIPLIRKGGCYHYVKQNNLFALGAKYILMLNNDDALEPPLASSIGAITAGDGKKLIEALKVGNNVTADFSLDPELPFGIEDPTGNRANPFTSWAALYNLELKPDIAAPGGNIFSTWFDGSYKILSGTSMSCPYVAGVAALYISAHGGRSVQGKEFAYRLSRRIISSGRAIPWSNGTAAIFPFSASTSQVGNGMIDADKILNYDTQLDFRNIALNDTRYFNRYHDLTVTNNGSEPVTYRFSQHSAGGVDALIWDPSDQTKRISPFAQLSPKEYTPVVSLPNDIFLQPGESKKVSINFDNPDNLGWNASALPLYSGKVTISGSNGEFLSVPYLGLGGDLKNQLTPLNENGFPYLISTLNQTQFIDKSTFSFNLSNRIMDYPKIYTKFIWGTTEVRWDIYEEGFSERSWKYPPIVGEDSFIGSVASWVGSNNGWPFRLGTDDPDETYTYPETNIIRATSLSWGRQHWWFGKLGNGSQIAPGNYTMRFAALKPFGNPFNADNWDVYRPTGGLPKIEVTGQY</sequence>
<gene>
    <name evidence="12" type="ORF">CRHIZ90672A_00017527</name>
</gene>
<keyword evidence="5 7" id="KW-0720">Serine protease</keyword>
<dbReference type="SUPFAM" id="SSF52743">
    <property type="entry name" value="Subtilisin-like"/>
    <property type="match status" value="1"/>
</dbReference>
<comment type="similarity">
    <text evidence="1 7 8">Belongs to the peptidase S8 family.</text>
</comment>
<evidence type="ECO:0000256" key="2">
    <source>
        <dbReference type="ARBA" id="ARBA00022670"/>
    </source>
</evidence>